<evidence type="ECO:0000256" key="1">
    <source>
        <dbReference type="ARBA" id="ARBA00022448"/>
    </source>
</evidence>
<dbReference type="PaxDb" id="5141-EFNCRP00000008187"/>
<dbReference type="EMBL" id="CM002239">
    <property type="protein sequence ID" value="EAA32844.2"/>
    <property type="molecule type" value="Genomic_DNA"/>
</dbReference>
<dbReference type="PANTHER" id="PTHR10219">
    <property type="entry name" value="GLYCOLIPID TRANSFER PROTEIN-RELATED"/>
    <property type="match status" value="1"/>
</dbReference>
<dbReference type="GO" id="GO:1902388">
    <property type="term" value="F:ceramide 1-phosphate transfer activity"/>
    <property type="evidence" value="ECO:0000318"/>
    <property type="project" value="GO_Central"/>
</dbReference>
<dbReference type="Gene3D" id="1.10.3520.10">
    <property type="entry name" value="Glycolipid transfer protein"/>
    <property type="match status" value="1"/>
</dbReference>
<dbReference type="SMR" id="Q7S937"/>
<feature type="domain" description="Glycolipid transfer protein" evidence="2">
    <location>
        <begin position="102"/>
        <end position="240"/>
    </location>
</feature>
<proteinExistence type="predicted"/>
<organism evidence="3 4">
    <name type="scientific">Neurospora crassa (strain ATCC 24698 / 74-OR23-1A / CBS 708.71 / DSM 1257 / FGSC 987)</name>
    <dbReference type="NCBI Taxonomy" id="367110"/>
    <lineage>
        <taxon>Eukaryota</taxon>
        <taxon>Fungi</taxon>
        <taxon>Dikarya</taxon>
        <taxon>Ascomycota</taxon>
        <taxon>Pezizomycotina</taxon>
        <taxon>Sordariomycetes</taxon>
        <taxon>Sordariomycetidae</taxon>
        <taxon>Sordariales</taxon>
        <taxon>Sordariaceae</taxon>
        <taxon>Neurospora</taxon>
    </lineage>
</organism>
<dbReference type="GO" id="GO:1902387">
    <property type="term" value="F:ceramide 1-phosphate binding"/>
    <property type="evidence" value="ECO:0000318"/>
    <property type="project" value="GO_Central"/>
</dbReference>
<dbReference type="OrthoDB" id="205255at2759"/>
<keyword evidence="4" id="KW-1185">Reference proteome</keyword>
<dbReference type="InterPro" id="IPR014830">
    <property type="entry name" value="Glycolipid_transfer_prot_dom"/>
</dbReference>
<dbReference type="SUPFAM" id="SSF110004">
    <property type="entry name" value="Glycolipid transfer protein, GLTP"/>
    <property type="match status" value="1"/>
</dbReference>
<dbReference type="GO" id="GO:0035627">
    <property type="term" value="P:ceramide transport"/>
    <property type="evidence" value="ECO:0000318"/>
    <property type="project" value="GO_Central"/>
</dbReference>
<evidence type="ECO:0000313" key="3">
    <source>
        <dbReference type="EMBL" id="EAA32844.2"/>
    </source>
</evidence>
<dbReference type="RefSeq" id="XP_962080.2">
    <property type="nucleotide sequence ID" value="XM_956987.3"/>
</dbReference>
<sequence>MIGDGDSFKFHCSTPPWSDRPPFPPRSVESVAASKHSTCLSSSLSFLKLTIFIVITTIHTTITTTTTTIMSTGQIPPGGTYLNTLKRSFTDVPVQADNGNAIPTTEFLEAAESLVSIFDVLGSAAFSPVKSDMLGNVEKIRQRFLAAPTESETLQDLVNNEQKAKENKAGQALLWLVRGLEFTCKGLANNVAAADQELSTSFRAAYDVTLKPHHSFLIKPIFSAAMSACPYRKDFYTKLGDDQDKVNAQLKEYLAALENFVNILKAFLDSKGIKK</sequence>
<dbReference type="GO" id="GO:0120009">
    <property type="term" value="P:intermembrane lipid transfer"/>
    <property type="evidence" value="ECO:0000318"/>
    <property type="project" value="GO_Central"/>
</dbReference>
<dbReference type="HOGENOM" id="CLU_079400_0_0_1"/>
<dbReference type="KEGG" id="ncr:NCU07947"/>
<evidence type="ECO:0000313" key="4">
    <source>
        <dbReference type="Proteomes" id="UP000001805"/>
    </source>
</evidence>
<gene>
    <name evidence="3" type="ORF">NCU07947</name>
</gene>
<dbReference type="GeneID" id="3878245"/>
<dbReference type="Proteomes" id="UP000001805">
    <property type="component" value="Chromosome 4, Linkage Group IV"/>
</dbReference>
<dbReference type="VEuPathDB" id="FungiDB:NCU07947"/>
<keyword evidence="1" id="KW-0813">Transport</keyword>
<dbReference type="InParanoid" id="Q7S937"/>
<dbReference type="STRING" id="367110.Q7S937"/>
<reference evidence="3 4" key="1">
    <citation type="journal article" date="2003" name="Nature">
        <title>The genome sequence of the filamentous fungus Neurospora crassa.</title>
        <authorList>
            <person name="Galagan J.E."/>
            <person name="Calvo S.E."/>
            <person name="Borkovich K.A."/>
            <person name="Selker E.U."/>
            <person name="Read N.D."/>
            <person name="Jaffe D."/>
            <person name="FitzHugh W."/>
            <person name="Ma L.J."/>
            <person name="Smirnov S."/>
            <person name="Purcell S."/>
            <person name="Rehman B."/>
            <person name="Elkins T."/>
            <person name="Engels R."/>
            <person name="Wang S."/>
            <person name="Nielsen C.B."/>
            <person name="Butler J."/>
            <person name="Endrizzi M."/>
            <person name="Qui D."/>
            <person name="Ianakiev P."/>
            <person name="Bell-Pedersen D."/>
            <person name="Nelson M.A."/>
            <person name="Werner-Washburne M."/>
            <person name="Selitrennikoff C.P."/>
            <person name="Kinsey J.A."/>
            <person name="Braun E.L."/>
            <person name="Zelter A."/>
            <person name="Schulte U."/>
            <person name="Kothe G.O."/>
            <person name="Jedd G."/>
            <person name="Mewes W."/>
            <person name="Staben C."/>
            <person name="Marcotte E."/>
            <person name="Greenberg D."/>
            <person name="Roy A."/>
            <person name="Foley K."/>
            <person name="Naylor J."/>
            <person name="Stange-Thomann N."/>
            <person name="Barrett R."/>
            <person name="Gnerre S."/>
            <person name="Kamal M."/>
            <person name="Kamvysselis M."/>
            <person name="Mauceli E."/>
            <person name="Bielke C."/>
            <person name="Rudd S."/>
            <person name="Frishman D."/>
            <person name="Krystofova S."/>
            <person name="Rasmussen C."/>
            <person name="Metzenberg R.L."/>
            <person name="Perkins D.D."/>
            <person name="Kroken S."/>
            <person name="Cogoni C."/>
            <person name="Macino G."/>
            <person name="Catcheside D."/>
            <person name="Li W."/>
            <person name="Pratt R.J."/>
            <person name="Osmani S.A."/>
            <person name="DeSouza C.P."/>
            <person name="Glass L."/>
            <person name="Orbach M.J."/>
            <person name="Berglund J.A."/>
            <person name="Voelker R."/>
            <person name="Yarden O."/>
            <person name="Plamann M."/>
            <person name="Seiler S."/>
            <person name="Dunlap J."/>
            <person name="Radford A."/>
            <person name="Aramayo R."/>
            <person name="Natvig D.O."/>
            <person name="Alex L.A."/>
            <person name="Mannhaupt G."/>
            <person name="Ebbole D.J."/>
            <person name="Freitag M."/>
            <person name="Paulsen I."/>
            <person name="Sachs M.S."/>
            <person name="Lander E.S."/>
            <person name="Nusbaum C."/>
            <person name="Birren B."/>
        </authorList>
    </citation>
    <scope>NUCLEOTIDE SEQUENCE [LARGE SCALE GENOMIC DNA]</scope>
    <source>
        <strain evidence="4">ATCC 24698 / 74-OR23-1A / CBS 708.71 / DSM 1257 / FGSC 987</strain>
    </source>
</reference>
<dbReference type="InterPro" id="IPR036497">
    <property type="entry name" value="GLTP_sf"/>
</dbReference>
<dbReference type="PANTHER" id="PTHR10219:SF25">
    <property type="entry name" value="PLECKSTRIN HOMOLOGY DOMAIN-CONTAINING FAMILY A MEMBER 8"/>
    <property type="match status" value="1"/>
</dbReference>
<dbReference type="FunFam" id="1.10.3520.10:FF:000001">
    <property type="entry name" value="Pleckstrin domain-containing family A member 8"/>
    <property type="match status" value="1"/>
</dbReference>
<protein>
    <submittedName>
        <fullName evidence="3">Glycolipid transfer protein HET-C2</fullName>
    </submittedName>
</protein>
<dbReference type="GO" id="GO:0005829">
    <property type="term" value="C:cytosol"/>
    <property type="evidence" value="ECO:0000318"/>
    <property type="project" value="GO_Central"/>
</dbReference>
<accession>Q7S937</accession>
<dbReference type="AlphaFoldDB" id="Q7S937"/>
<name>Q7S937_NEUCR</name>
<evidence type="ECO:0000259" key="2">
    <source>
        <dbReference type="Pfam" id="PF08718"/>
    </source>
</evidence>
<dbReference type="Pfam" id="PF08718">
    <property type="entry name" value="GLTP"/>
    <property type="match status" value="1"/>
</dbReference>